<gene>
    <name evidence="4" type="ORF">K2173_020486</name>
</gene>
<dbReference type="AlphaFoldDB" id="A0AAV8TGQ4"/>
<dbReference type="Proteomes" id="UP001159364">
    <property type="component" value="Linkage Group LG05"/>
</dbReference>
<accession>A0AAV8TGQ4</accession>
<protein>
    <recommendedName>
        <fullName evidence="6">Cyclin-dependent protein kinase inhibitor SMR1</fullName>
    </recommendedName>
</protein>
<evidence type="ECO:0000313" key="5">
    <source>
        <dbReference type="Proteomes" id="UP001159364"/>
    </source>
</evidence>
<dbReference type="PANTHER" id="PTHR33142">
    <property type="entry name" value="CYCLIN-DEPENDENT PROTEIN KINASE INHIBITOR SMR13"/>
    <property type="match status" value="1"/>
</dbReference>
<evidence type="ECO:0000256" key="2">
    <source>
        <dbReference type="ARBA" id="ARBA00023306"/>
    </source>
</evidence>
<sequence length="117" mass="13211">MSTHLQLLQDFPQIRLSPLKIDSLPSSSPTLDDDNTATPRQNGASADVCRTPTSEEHRIPSILSCPPAPRKPKRPSISCKRKLSELEFFEIVNREEVESFFRSSFEVVSKRRRGVST</sequence>
<evidence type="ECO:0000313" key="4">
    <source>
        <dbReference type="EMBL" id="KAJ8765970.1"/>
    </source>
</evidence>
<dbReference type="GO" id="GO:0032875">
    <property type="term" value="P:regulation of DNA endoreduplication"/>
    <property type="evidence" value="ECO:0007669"/>
    <property type="project" value="InterPro"/>
</dbReference>
<comment type="caution">
    <text evidence="4">The sequence shown here is derived from an EMBL/GenBank/DDBJ whole genome shotgun (WGS) entry which is preliminary data.</text>
</comment>
<dbReference type="GO" id="GO:0004860">
    <property type="term" value="F:protein kinase inhibitor activity"/>
    <property type="evidence" value="ECO:0007669"/>
    <property type="project" value="UniProtKB-KW"/>
</dbReference>
<feature type="region of interest" description="Disordered" evidence="3">
    <location>
        <begin position="19"/>
        <end position="77"/>
    </location>
</feature>
<name>A0AAV8TGQ4_9ROSI</name>
<keyword evidence="5" id="KW-1185">Reference proteome</keyword>
<organism evidence="4 5">
    <name type="scientific">Erythroxylum novogranatense</name>
    <dbReference type="NCBI Taxonomy" id="1862640"/>
    <lineage>
        <taxon>Eukaryota</taxon>
        <taxon>Viridiplantae</taxon>
        <taxon>Streptophyta</taxon>
        <taxon>Embryophyta</taxon>
        <taxon>Tracheophyta</taxon>
        <taxon>Spermatophyta</taxon>
        <taxon>Magnoliopsida</taxon>
        <taxon>eudicotyledons</taxon>
        <taxon>Gunneridae</taxon>
        <taxon>Pentapetalae</taxon>
        <taxon>rosids</taxon>
        <taxon>fabids</taxon>
        <taxon>Malpighiales</taxon>
        <taxon>Erythroxylaceae</taxon>
        <taxon>Erythroxylum</taxon>
    </lineage>
</organism>
<evidence type="ECO:0000256" key="3">
    <source>
        <dbReference type="SAM" id="MobiDB-lite"/>
    </source>
</evidence>
<keyword evidence="1" id="KW-0649">Protein kinase inhibitor</keyword>
<evidence type="ECO:0008006" key="6">
    <source>
        <dbReference type="Google" id="ProtNLM"/>
    </source>
</evidence>
<dbReference type="InterPro" id="IPR040389">
    <property type="entry name" value="SMR"/>
</dbReference>
<reference evidence="4 5" key="1">
    <citation type="submission" date="2021-09" db="EMBL/GenBank/DDBJ databases">
        <title>Genomic insights and catalytic innovation underlie evolution of tropane alkaloids biosynthesis.</title>
        <authorList>
            <person name="Wang Y.-J."/>
            <person name="Tian T."/>
            <person name="Huang J.-P."/>
            <person name="Huang S.-X."/>
        </authorList>
    </citation>
    <scope>NUCLEOTIDE SEQUENCE [LARGE SCALE GENOMIC DNA]</scope>
    <source>
        <strain evidence="4">KIB-2018</strain>
        <tissue evidence="4">Leaf</tissue>
    </source>
</reference>
<evidence type="ECO:0000256" key="1">
    <source>
        <dbReference type="ARBA" id="ARBA00023013"/>
    </source>
</evidence>
<dbReference type="PANTHER" id="PTHR33142:SF13">
    <property type="entry name" value="CYCLIN-DEPENDENT PROTEIN KINASE INHIBITOR SMR1"/>
    <property type="match status" value="1"/>
</dbReference>
<keyword evidence="2" id="KW-0131">Cell cycle</keyword>
<proteinExistence type="predicted"/>
<dbReference type="EMBL" id="JAIWQS010000005">
    <property type="protein sequence ID" value="KAJ8765970.1"/>
    <property type="molecule type" value="Genomic_DNA"/>
</dbReference>